<gene>
    <name evidence="1" type="ORF">TAV2_LOCUS16108</name>
</gene>
<organism evidence="1 2">
    <name type="scientific">Thlaspi arvense</name>
    <name type="common">Field penny-cress</name>
    <dbReference type="NCBI Taxonomy" id="13288"/>
    <lineage>
        <taxon>Eukaryota</taxon>
        <taxon>Viridiplantae</taxon>
        <taxon>Streptophyta</taxon>
        <taxon>Embryophyta</taxon>
        <taxon>Tracheophyta</taxon>
        <taxon>Spermatophyta</taxon>
        <taxon>Magnoliopsida</taxon>
        <taxon>eudicotyledons</taxon>
        <taxon>Gunneridae</taxon>
        <taxon>Pentapetalae</taxon>
        <taxon>rosids</taxon>
        <taxon>malvids</taxon>
        <taxon>Brassicales</taxon>
        <taxon>Brassicaceae</taxon>
        <taxon>Thlaspideae</taxon>
        <taxon>Thlaspi</taxon>
    </lineage>
</organism>
<name>A0AAU9SH59_THLAR</name>
<evidence type="ECO:0000313" key="2">
    <source>
        <dbReference type="Proteomes" id="UP000836841"/>
    </source>
</evidence>
<dbReference type="AlphaFoldDB" id="A0AAU9SH59"/>
<dbReference type="EMBL" id="OU466861">
    <property type="protein sequence ID" value="CAH2065388.1"/>
    <property type="molecule type" value="Genomic_DNA"/>
</dbReference>
<evidence type="ECO:0000313" key="1">
    <source>
        <dbReference type="EMBL" id="CAH2065388.1"/>
    </source>
</evidence>
<keyword evidence="2" id="KW-1185">Reference proteome</keyword>
<proteinExistence type="predicted"/>
<protein>
    <recommendedName>
        <fullName evidence="3">DUF1985 domain-containing protein</fullName>
    </recommendedName>
</protein>
<sequence>NNAFATVDDILELLNSRSILDKDSFLNFPWGRESYLRTLVHLRPGKRISAKCSDPIHTFCEKLKSGSMCLKGFPLILQLLAFNNISSHFRCKAYSHSNSRGSFAKTTTYSNG</sequence>
<accession>A0AAU9SH59</accession>
<evidence type="ECO:0008006" key="3">
    <source>
        <dbReference type="Google" id="ProtNLM"/>
    </source>
</evidence>
<feature type="non-terminal residue" evidence="1">
    <location>
        <position position="112"/>
    </location>
</feature>
<dbReference type="Proteomes" id="UP000836841">
    <property type="component" value="Chromosome 5"/>
</dbReference>
<reference evidence="1 2" key="1">
    <citation type="submission" date="2022-03" db="EMBL/GenBank/DDBJ databases">
        <authorList>
            <person name="Nunn A."/>
            <person name="Chopra R."/>
            <person name="Nunn A."/>
            <person name="Contreras Garrido A."/>
        </authorList>
    </citation>
    <scope>NUCLEOTIDE SEQUENCE [LARGE SCALE GENOMIC DNA]</scope>
</reference>